<protein>
    <recommendedName>
        <fullName evidence="3">THAP-type domain-containing protein</fullName>
    </recommendedName>
</protein>
<evidence type="ECO:0000313" key="2">
    <source>
        <dbReference type="Proteomes" id="UP001151699"/>
    </source>
</evidence>
<comment type="caution">
    <text evidence="1">The sequence shown here is derived from an EMBL/GenBank/DDBJ whole genome shotgun (WGS) entry which is preliminary data.</text>
</comment>
<gene>
    <name evidence="1" type="ORF">Bhyg_12241</name>
</gene>
<name>A0A9Q0RZ41_9DIPT</name>
<organism evidence="1 2">
    <name type="scientific">Pseudolycoriella hygida</name>
    <dbReference type="NCBI Taxonomy" id="35572"/>
    <lineage>
        <taxon>Eukaryota</taxon>
        <taxon>Metazoa</taxon>
        <taxon>Ecdysozoa</taxon>
        <taxon>Arthropoda</taxon>
        <taxon>Hexapoda</taxon>
        <taxon>Insecta</taxon>
        <taxon>Pterygota</taxon>
        <taxon>Neoptera</taxon>
        <taxon>Endopterygota</taxon>
        <taxon>Diptera</taxon>
        <taxon>Nematocera</taxon>
        <taxon>Sciaroidea</taxon>
        <taxon>Sciaridae</taxon>
        <taxon>Pseudolycoriella</taxon>
    </lineage>
</organism>
<dbReference type="AlphaFoldDB" id="A0A9Q0RZ41"/>
<proteinExistence type="predicted"/>
<sequence>MDCEQCGWRIQMGSLPEVSVICSDHFKKHFYITKPDGKKSLSIDAEPTLFVNKDGSNGARNNTFSVVDKLSTDYKVNIEMVSASDHQSSMSLNNDRKTLLIKNVLDYY</sequence>
<accession>A0A9Q0RZ41</accession>
<reference evidence="1" key="1">
    <citation type="submission" date="2022-07" db="EMBL/GenBank/DDBJ databases">
        <authorList>
            <person name="Trinca V."/>
            <person name="Uliana J.V.C."/>
            <person name="Torres T.T."/>
            <person name="Ward R.J."/>
            <person name="Monesi N."/>
        </authorList>
    </citation>
    <scope>NUCLEOTIDE SEQUENCE</scope>
    <source>
        <strain evidence="1">HSMRA1968</strain>
        <tissue evidence="1">Whole embryos</tissue>
    </source>
</reference>
<evidence type="ECO:0008006" key="3">
    <source>
        <dbReference type="Google" id="ProtNLM"/>
    </source>
</evidence>
<feature type="non-terminal residue" evidence="1">
    <location>
        <position position="1"/>
    </location>
</feature>
<dbReference type="EMBL" id="WJQU01000003">
    <property type="protein sequence ID" value="KAJ6639495.1"/>
    <property type="molecule type" value="Genomic_DNA"/>
</dbReference>
<keyword evidence="2" id="KW-1185">Reference proteome</keyword>
<dbReference type="Proteomes" id="UP001151699">
    <property type="component" value="Chromosome X"/>
</dbReference>
<evidence type="ECO:0000313" key="1">
    <source>
        <dbReference type="EMBL" id="KAJ6639495.1"/>
    </source>
</evidence>